<evidence type="ECO:0000313" key="2">
    <source>
        <dbReference type="Proteomes" id="UP001500804"/>
    </source>
</evidence>
<name>A0ABP9NUW0_9PSEU</name>
<dbReference type="Proteomes" id="UP001500804">
    <property type="component" value="Unassembled WGS sequence"/>
</dbReference>
<organism evidence="1 2">
    <name type="scientific">Pseudonocardia adelaidensis</name>
    <dbReference type="NCBI Taxonomy" id="648754"/>
    <lineage>
        <taxon>Bacteria</taxon>
        <taxon>Bacillati</taxon>
        <taxon>Actinomycetota</taxon>
        <taxon>Actinomycetes</taxon>
        <taxon>Pseudonocardiales</taxon>
        <taxon>Pseudonocardiaceae</taxon>
        <taxon>Pseudonocardia</taxon>
    </lineage>
</organism>
<keyword evidence="2" id="KW-1185">Reference proteome</keyword>
<dbReference type="EMBL" id="BAABJO010000030">
    <property type="protein sequence ID" value="GAA5134672.1"/>
    <property type="molecule type" value="Genomic_DNA"/>
</dbReference>
<reference evidence="2" key="1">
    <citation type="journal article" date="2019" name="Int. J. Syst. Evol. Microbiol.">
        <title>The Global Catalogue of Microorganisms (GCM) 10K type strain sequencing project: providing services to taxonomists for standard genome sequencing and annotation.</title>
        <authorList>
            <consortium name="The Broad Institute Genomics Platform"/>
            <consortium name="The Broad Institute Genome Sequencing Center for Infectious Disease"/>
            <person name="Wu L."/>
            <person name="Ma J."/>
        </authorList>
    </citation>
    <scope>NUCLEOTIDE SEQUENCE [LARGE SCALE GENOMIC DNA]</scope>
    <source>
        <strain evidence="2">JCM 18302</strain>
    </source>
</reference>
<sequence>MIIGHVQPALGARTGCPCSLDHSPGAAGSAVRANGLSGTDIGPGCPAFGRTPIWSGLLHGVQEQLAEIEQIRDRMQSLLDAVLAVASGLELDATLAGAF</sequence>
<proteinExistence type="predicted"/>
<comment type="caution">
    <text evidence="1">The sequence shown here is derived from an EMBL/GenBank/DDBJ whole genome shotgun (WGS) entry which is preliminary data.</text>
</comment>
<gene>
    <name evidence="1" type="ORF">GCM10023320_62880</name>
</gene>
<protein>
    <submittedName>
        <fullName evidence="1">Uncharacterized protein</fullName>
    </submittedName>
</protein>
<evidence type="ECO:0000313" key="1">
    <source>
        <dbReference type="EMBL" id="GAA5134672.1"/>
    </source>
</evidence>
<accession>A0ABP9NUW0</accession>